<dbReference type="Proteomes" id="UP000499080">
    <property type="component" value="Unassembled WGS sequence"/>
</dbReference>
<keyword evidence="2" id="KW-1185">Reference proteome</keyword>
<accession>A0A4Y2FG20</accession>
<proteinExistence type="predicted"/>
<gene>
    <name evidence="1" type="ORF">AVEN_32154_1</name>
</gene>
<dbReference type="EMBL" id="BGPR01000930">
    <property type="protein sequence ID" value="GBM40460.1"/>
    <property type="molecule type" value="Genomic_DNA"/>
</dbReference>
<name>A0A4Y2FG20_ARAVE</name>
<protein>
    <submittedName>
        <fullName evidence="1">Uncharacterized protein</fullName>
    </submittedName>
</protein>
<evidence type="ECO:0000313" key="1">
    <source>
        <dbReference type="EMBL" id="GBM40460.1"/>
    </source>
</evidence>
<comment type="caution">
    <text evidence="1">The sequence shown here is derived from an EMBL/GenBank/DDBJ whole genome shotgun (WGS) entry which is preliminary data.</text>
</comment>
<dbReference type="AlphaFoldDB" id="A0A4Y2FG20"/>
<organism evidence="1 2">
    <name type="scientific">Araneus ventricosus</name>
    <name type="common">Orbweaver spider</name>
    <name type="synonym">Epeira ventricosa</name>
    <dbReference type="NCBI Taxonomy" id="182803"/>
    <lineage>
        <taxon>Eukaryota</taxon>
        <taxon>Metazoa</taxon>
        <taxon>Ecdysozoa</taxon>
        <taxon>Arthropoda</taxon>
        <taxon>Chelicerata</taxon>
        <taxon>Arachnida</taxon>
        <taxon>Araneae</taxon>
        <taxon>Araneomorphae</taxon>
        <taxon>Entelegynae</taxon>
        <taxon>Araneoidea</taxon>
        <taxon>Araneidae</taxon>
        <taxon>Araneus</taxon>
    </lineage>
</organism>
<sequence>MSNTEADDSLARNEILTDNEIIRTVVAEEDDDDDVTPVNPVKISHSEAVVALNTSLQWAEEQNFEAHENMLLKRLRNRAFELKIGTTAQKKSLTFLDTDYVHSLTYVMFPQNVAVIAQTLGLLEPGPYVSGPALEQGTSSVQSRVAILIKSFCWFPKAPERRKELHPFVRFL</sequence>
<reference evidence="1 2" key="1">
    <citation type="journal article" date="2019" name="Sci. Rep.">
        <title>Orb-weaving spider Araneus ventricosus genome elucidates the spidroin gene catalogue.</title>
        <authorList>
            <person name="Kono N."/>
            <person name="Nakamura H."/>
            <person name="Ohtoshi R."/>
            <person name="Moran D.A.P."/>
            <person name="Shinohara A."/>
            <person name="Yoshida Y."/>
            <person name="Fujiwara M."/>
            <person name="Mori M."/>
            <person name="Tomita M."/>
            <person name="Arakawa K."/>
        </authorList>
    </citation>
    <scope>NUCLEOTIDE SEQUENCE [LARGE SCALE GENOMIC DNA]</scope>
</reference>
<evidence type="ECO:0000313" key="2">
    <source>
        <dbReference type="Proteomes" id="UP000499080"/>
    </source>
</evidence>